<accession>A0A934PNY4</accession>
<dbReference type="AlphaFoldDB" id="A0A934PNY4"/>
<evidence type="ECO:0000313" key="2">
    <source>
        <dbReference type="EMBL" id="MBK0370355.1"/>
    </source>
</evidence>
<keyword evidence="3" id="KW-1185">Reference proteome</keyword>
<feature type="signal peptide" evidence="1">
    <location>
        <begin position="1"/>
        <end position="22"/>
    </location>
</feature>
<dbReference type="Proteomes" id="UP000609172">
    <property type="component" value="Unassembled WGS sequence"/>
</dbReference>
<evidence type="ECO:0000256" key="1">
    <source>
        <dbReference type="SAM" id="SignalP"/>
    </source>
</evidence>
<dbReference type="EMBL" id="JAEHFV010000004">
    <property type="protein sequence ID" value="MBK0370355.1"/>
    <property type="molecule type" value="Genomic_DNA"/>
</dbReference>
<evidence type="ECO:0000313" key="3">
    <source>
        <dbReference type="Proteomes" id="UP000609172"/>
    </source>
</evidence>
<gene>
    <name evidence="2" type="ORF">I5M07_10965</name>
</gene>
<keyword evidence="1" id="KW-0732">Signal</keyword>
<feature type="chain" id="PRO_5037566620" description="Carboxypeptidase-like protein" evidence="1">
    <location>
        <begin position="23"/>
        <end position="251"/>
    </location>
</feature>
<sequence>MKTKFFILSVFLVFLQMGFAQTNNRQILHGKVQNDSLTIDNGYVLNINAQTRTTIDKDGLFDIMAKPKDTLLFSGMVFQSKKVILKAVDFQVKIVVITLELANNQLREVVVSKQFKDESLTGNNQRIIDGQYAADLQTTAENQVMPSNQTIKYGMDFVRIFKEVKKVIKPQSENSEKYIEDVAFSEYAQANFSPSFYKNDLQLKEDEIDLFLMYCANDKESRKYLEPDQKFELMDFLINKNKEFKRITLSK</sequence>
<protein>
    <recommendedName>
        <fullName evidence="4">Carboxypeptidase-like protein</fullName>
    </recommendedName>
</protein>
<reference evidence="2" key="1">
    <citation type="submission" date="2020-12" db="EMBL/GenBank/DDBJ databases">
        <title>Bacterial novel species Flavobacterium sp. SE-1-e isolated from soil.</title>
        <authorList>
            <person name="Jung H.-Y."/>
        </authorList>
    </citation>
    <scope>NUCLEOTIDE SEQUENCE</scope>
    <source>
        <strain evidence="2">SE-1-e</strain>
    </source>
</reference>
<proteinExistence type="predicted"/>
<dbReference type="RefSeq" id="WP_200106484.1">
    <property type="nucleotide sequence ID" value="NZ_JAEHFV010000004.1"/>
</dbReference>
<organism evidence="2 3">
    <name type="scientific">Flavobacterium agrisoli</name>
    <dbReference type="NCBI Taxonomy" id="2793066"/>
    <lineage>
        <taxon>Bacteria</taxon>
        <taxon>Pseudomonadati</taxon>
        <taxon>Bacteroidota</taxon>
        <taxon>Flavobacteriia</taxon>
        <taxon>Flavobacteriales</taxon>
        <taxon>Flavobacteriaceae</taxon>
        <taxon>Flavobacterium</taxon>
    </lineage>
</organism>
<comment type="caution">
    <text evidence="2">The sequence shown here is derived from an EMBL/GenBank/DDBJ whole genome shotgun (WGS) entry which is preliminary data.</text>
</comment>
<name>A0A934PNY4_9FLAO</name>
<evidence type="ECO:0008006" key="4">
    <source>
        <dbReference type="Google" id="ProtNLM"/>
    </source>
</evidence>